<dbReference type="EMBL" id="SJKB01000009">
    <property type="protein sequence ID" value="TCC58178.1"/>
    <property type="molecule type" value="Genomic_DNA"/>
</dbReference>
<accession>A0A4R0KJL7</accession>
<protein>
    <recommendedName>
        <fullName evidence="4">SLATT domain-containing protein</fullName>
    </recommendedName>
</protein>
<sequence>MSDDPAVRAELRAQIETRRAGITAFLHDVRPRRNRLTNISIVSSALAAVLVAGPAVGGIAFTNTVKDELSIATAAGVWRPLCIAALIVSLVSVISANLSKSQDLAARVTAAEVCSTELEGVATNLQFGHLSVEEAAEQYHQSVSKIPFVEDKPHSSDPTWERPLS</sequence>
<evidence type="ECO:0008006" key="4">
    <source>
        <dbReference type="Google" id="ProtNLM"/>
    </source>
</evidence>
<evidence type="ECO:0000313" key="3">
    <source>
        <dbReference type="Proteomes" id="UP000291144"/>
    </source>
</evidence>
<gene>
    <name evidence="2" type="ORF">E0H73_28060</name>
</gene>
<keyword evidence="1" id="KW-0812">Transmembrane</keyword>
<dbReference type="Proteomes" id="UP000291144">
    <property type="component" value="Unassembled WGS sequence"/>
</dbReference>
<comment type="caution">
    <text evidence="2">The sequence shown here is derived from an EMBL/GenBank/DDBJ whole genome shotgun (WGS) entry which is preliminary data.</text>
</comment>
<dbReference type="OrthoDB" id="4947478at2"/>
<feature type="transmembrane region" description="Helical" evidence="1">
    <location>
        <begin position="77"/>
        <end position="98"/>
    </location>
</feature>
<reference evidence="2 3" key="1">
    <citation type="submission" date="2019-02" db="EMBL/GenBank/DDBJ databases">
        <title>Kribbella capetownensis sp. nov. and Kribbella speibonae sp. nov., isolated from soil.</title>
        <authorList>
            <person name="Curtis S.M."/>
            <person name="Norton I."/>
            <person name="Everest G.J."/>
            <person name="Meyers P.R."/>
        </authorList>
    </citation>
    <scope>NUCLEOTIDE SEQUENCE [LARGE SCALE GENOMIC DNA]</scope>
    <source>
        <strain evidence="2 3">NRRL B-24813</strain>
    </source>
</reference>
<evidence type="ECO:0000256" key="1">
    <source>
        <dbReference type="SAM" id="Phobius"/>
    </source>
</evidence>
<keyword evidence="1" id="KW-1133">Transmembrane helix</keyword>
<feature type="transmembrane region" description="Helical" evidence="1">
    <location>
        <begin position="36"/>
        <end position="57"/>
    </location>
</feature>
<proteinExistence type="predicted"/>
<dbReference type="AlphaFoldDB" id="A0A4R0KJL7"/>
<organism evidence="2 3">
    <name type="scientific">Kribbella pittospori</name>
    <dbReference type="NCBI Taxonomy" id="722689"/>
    <lineage>
        <taxon>Bacteria</taxon>
        <taxon>Bacillati</taxon>
        <taxon>Actinomycetota</taxon>
        <taxon>Actinomycetes</taxon>
        <taxon>Propionibacteriales</taxon>
        <taxon>Kribbellaceae</taxon>
        <taxon>Kribbella</taxon>
    </lineage>
</organism>
<evidence type="ECO:0000313" key="2">
    <source>
        <dbReference type="EMBL" id="TCC58178.1"/>
    </source>
</evidence>
<keyword evidence="1" id="KW-0472">Membrane</keyword>
<keyword evidence="3" id="KW-1185">Reference proteome</keyword>
<name>A0A4R0KJL7_9ACTN</name>
<dbReference type="RefSeq" id="WP_131361569.1">
    <property type="nucleotide sequence ID" value="NZ_SJKB01000009.1"/>
</dbReference>